<dbReference type="AlphaFoldDB" id="A0A495W459"/>
<organism evidence="1 2">
    <name type="scientific">Saccharothrix australiensis</name>
    <dbReference type="NCBI Taxonomy" id="2072"/>
    <lineage>
        <taxon>Bacteria</taxon>
        <taxon>Bacillati</taxon>
        <taxon>Actinomycetota</taxon>
        <taxon>Actinomycetes</taxon>
        <taxon>Pseudonocardiales</taxon>
        <taxon>Pseudonocardiaceae</taxon>
        <taxon>Saccharothrix</taxon>
    </lineage>
</organism>
<dbReference type="EMBL" id="RBXO01000001">
    <property type="protein sequence ID" value="RKT55555.1"/>
    <property type="molecule type" value="Genomic_DNA"/>
</dbReference>
<reference evidence="1 2" key="1">
    <citation type="submission" date="2018-10" db="EMBL/GenBank/DDBJ databases">
        <title>Sequencing the genomes of 1000 actinobacteria strains.</title>
        <authorList>
            <person name="Klenk H.-P."/>
        </authorList>
    </citation>
    <scope>NUCLEOTIDE SEQUENCE [LARGE SCALE GENOMIC DNA]</scope>
    <source>
        <strain evidence="1 2">DSM 43800</strain>
    </source>
</reference>
<name>A0A495W459_9PSEU</name>
<accession>A0A495W459</accession>
<protein>
    <submittedName>
        <fullName evidence="1">Uncharacterized protein</fullName>
    </submittedName>
</protein>
<evidence type="ECO:0000313" key="2">
    <source>
        <dbReference type="Proteomes" id="UP000282084"/>
    </source>
</evidence>
<keyword evidence="2" id="KW-1185">Reference proteome</keyword>
<comment type="caution">
    <text evidence="1">The sequence shown here is derived from an EMBL/GenBank/DDBJ whole genome shotgun (WGS) entry which is preliminary data.</text>
</comment>
<gene>
    <name evidence="1" type="ORF">C8E97_4231</name>
</gene>
<evidence type="ECO:0000313" key="1">
    <source>
        <dbReference type="EMBL" id="RKT55555.1"/>
    </source>
</evidence>
<dbReference type="RefSeq" id="WP_211347103.1">
    <property type="nucleotide sequence ID" value="NZ_RBXO01000001.1"/>
</dbReference>
<sequence length="146" mass="15567">MAESVVGVLRVTSSRYASHHPAWLRQVDDLVEQLRAVAGGGGDGGDLVLRVEPDLLEPPPEPAGTKGLMEVSAIVLASAQVIRSAAWVIREWAKIDAGRKVSLQIERDGHKVALDGTGGRGVEASLELLRSELGAGAEVERRDETR</sequence>
<dbReference type="Proteomes" id="UP000282084">
    <property type="component" value="Unassembled WGS sequence"/>
</dbReference>
<proteinExistence type="predicted"/>